<dbReference type="InterPro" id="IPR008271">
    <property type="entry name" value="Ser/Thr_kinase_AS"/>
</dbReference>
<keyword evidence="3" id="KW-0808">Transferase</keyword>
<evidence type="ECO:0000256" key="6">
    <source>
        <dbReference type="ARBA" id="ARBA00022840"/>
    </source>
</evidence>
<accession>A0ABX6F0D2</accession>
<dbReference type="Gene3D" id="1.10.510.10">
    <property type="entry name" value="Transferase(Phosphotransferase) domain 1"/>
    <property type="match status" value="1"/>
</dbReference>
<evidence type="ECO:0000256" key="2">
    <source>
        <dbReference type="ARBA" id="ARBA00022553"/>
    </source>
</evidence>
<dbReference type="InterPro" id="IPR000719">
    <property type="entry name" value="Prot_kinase_dom"/>
</dbReference>
<evidence type="ECO:0000259" key="8">
    <source>
        <dbReference type="PROSITE" id="PS50011"/>
    </source>
</evidence>
<feature type="binding site" evidence="7">
    <location>
        <position position="199"/>
    </location>
    <ligand>
        <name>ATP</name>
        <dbReference type="ChEBI" id="CHEBI:30616"/>
    </ligand>
</feature>
<organism evidence="10 11">
    <name type="scientific">Kluyveromyces marxianus</name>
    <name type="common">Yeast</name>
    <name type="synonym">Candida kefyr</name>
    <dbReference type="NCBI Taxonomy" id="4911"/>
    <lineage>
        <taxon>Eukaryota</taxon>
        <taxon>Fungi</taxon>
        <taxon>Dikarya</taxon>
        <taxon>Ascomycota</taxon>
        <taxon>Saccharomycotina</taxon>
        <taxon>Saccharomycetes</taxon>
        <taxon>Saccharomycetales</taxon>
        <taxon>Saccharomycetaceae</taxon>
        <taxon>Kluyveromyces</taxon>
    </lineage>
</organism>
<dbReference type="SUPFAM" id="SSF56112">
    <property type="entry name" value="Protein kinase-like (PK-like)"/>
    <property type="match status" value="1"/>
</dbReference>
<evidence type="ECO:0000313" key="10">
    <source>
        <dbReference type="EMBL" id="QGN17290.1"/>
    </source>
</evidence>
<keyword evidence="1" id="KW-0723">Serine/threonine-protein kinase</keyword>
<evidence type="ECO:0000256" key="1">
    <source>
        <dbReference type="ARBA" id="ARBA00022527"/>
    </source>
</evidence>
<dbReference type="SMART" id="SM00220">
    <property type="entry name" value="S_TKc"/>
    <property type="match status" value="1"/>
</dbReference>
<keyword evidence="6 7" id="KW-0067">ATP-binding</keyword>
<evidence type="ECO:0000256" key="7">
    <source>
        <dbReference type="PROSITE-ProRule" id="PRU10141"/>
    </source>
</evidence>
<dbReference type="CDD" id="cd05123">
    <property type="entry name" value="STKc_AGC"/>
    <property type="match status" value="1"/>
</dbReference>
<protein>
    <submittedName>
        <fullName evidence="10">Serine/threonine-protein kinase YBR028C</fullName>
    </submittedName>
</protein>
<dbReference type="PROSITE" id="PS00108">
    <property type="entry name" value="PROTEIN_KINASE_ST"/>
    <property type="match status" value="1"/>
</dbReference>
<evidence type="ECO:0000313" key="11">
    <source>
        <dbReference type="Proteomes" id="UP000422736"/>
    </source>
</evidence>
<gene>
    <name evidence="10" type="primary">YPK3</name>
    <name evidence="10" type="ORF">FIM1_4021</name>
</gene>
<keyword evidence="11" id="KW-1185">Reference proteome</keyword>
<keyword evidence="5 10" id="KW-0418">Kinase</keyword>
<dbReference type="PROSITE" id="PS50011">
    <property type="entry name" value="PROTEIN_KINASE_DOM"/>
    <property type="match status" value="1"/>
</dbReference>
<sequence>MGIFNLDDDFKLLKVNDTCAIINSGLDEDDNNPLYNRAQSNTGVTTDHVLWHKNLLRMDSSALPPKDLEASEDAAISDTEDISIPNILMPPSSNDTLQQSSISSRRRSSVYNKLVVNPAQNTVRLSLSMEQAVDNDCGGDVFSLSSVEENRHRRGSSFSRNNEIRVLDDFVPIRCLGEGAYGRVLLVKDVITSKLYAMKQLKKAEILISEDSLEEDQAKTTVEKRVERTLAERTILSQLEHPNIVKLFYSFHDNHKLYLVLQYIPGGELFYHLKELGTLSEDTVSFYASELSCALKFLHSKGIVYRDLKPENCLLNEKGHLVLTDFGLSKKSVYDEGGDLEKGENVTQLYSIIGTPEYCAPEILEGEPYSQNCDWYSLGCLVYDMLIGKPPFTGANHKVILNKIKKEKNGAKIPSYLSDGMKDYLGALLKKDPAKRWDVDKYWSQDGPKTKKKKAGSAKTTSYINHFIFRKIDWKSLMIGDLQRTSVGPILPVITDWELAENFDSEFTEKRLDTDLHDNGIDINKPPGKKESVYGTSTDYFKGFSYVASKSYLERHF</sequence>
<dbReference type="PROSITE" id="PS00107">
    <property type="entry name" value="PROTEIN_KINASE_ATP"/>
    <property type="match status" value="1"/>
</dbReference>
<evidence type="ECO:0000256" key="5">
    <source>
        <dbReference type="ARBA" id="ARBA00022777"/>
    </source>
</evidence>
<dbReference type="InterPro" id="IPR017441">
    <property type="entry name" value="Protein_kinase_ATP_BS"/>
</dbReference>
<name>A0ABX6F0D2_KLUMA</name>
<feature type="domain" description="AGC-kinase C-terminal" evidence="9">
    <location>
        <begin position="470"/>
        <end position="556"/>
    </location>
</feature>
<dbReference type="InterPro" id="IPR000961">
    <property type="entry name" value="AGC-kinase_C"/>
</dbReference>
<dbReference type="Proteomes" id="UP000422736">
    <property type="component" value="Chromosome 6"/>
</dbReference>
<dbReference type="EMBL" id="CP015059">
    <property type="protein sequence ID" value="QGN17290.1"/>
    <property type="molecule type" value="Genomic_DNA"/>
</dbReference>
<dbReference type="Pfam" id="PF00069">
    <property type="entry name" value="Pkinase"/>
    <property type="match status" value="1"/>
</dbReference>
<keyword evidence="4 7" id="KW-0547">Nucleotide-binding</keyword>
<proteinExistence type="predicted"/>
<evidence type="ECO:0000256" key="4">
    <source>
        <dbReference type="ARBA" id="ARBA00022741"/>
    </source>
</evidence>
<evidence type="ECO:0000259" key="9">
    <source>
        <dbReference type="PROSITE" id="PS51285"/>
    </source>
</evidence>
<dbReference type="GO" id="GO:0016301">
    <property type="term" value="F:kinase activity"/>
    <property type="evidence" value="ECO:0007669"/>
    <property type="project" value="UniProtKB-KW"/>
</dbReference>
<evidence type="ECO:0000256" key="3">
    <source>
        <dbReference type="ARBA" id="ARBA00022679"/>
    </source>
</evidence>
<dbReference type="Gene3D" id="3.30.200.20">
    <property type="entry name" value="Phosphorylase Kinase, domain 1"/>
    <property type="match status" value="1"/>
</dbReference>
<feature type="domain" description="Protein kinase" evidence="8">
    <location>
        <begin position="170"/>
        <end position="450"/>
    </location>
</feature>
<dbReference type="SMART" id="SM00133">
    <property type="entry name" value="S_TK_X"/>
    <property type="match status" value="1"/>
</dbReference>
<dbReference type="InterPro" id="IPR011009">
    <property type="entry name" value="Kinase-like_dom_sf"/>
</dbReference>
<dbReference type="InterPro" id="IPR045270">
    <property type="entry name" value="STKc_AGC"/>
</dbReference>
<dbReference type="PANTHER" id="PTHR24351">
    <property type="entry name" value="RIBOSOMAL PROTEIN S6 KINASE"/>
    <property type="match status" value="1"/>
</dbReference>
<dbReference type="PROSITE" id="PS51285">
    <property type="entry name" value="AGC_KINASE_CTER"/>
    <property type="match status" value="1"/>
</dbReference>
<keyword evidence="2" id="KW-0597">Phosphoprotein</keyword>
<reference evidence="10 11" key="1">
    <citation type="submission" date="2016-03" db="EMBL/GenBank/DDBJ databases">
        <title>How can Kluyveromyces marxianus grow so fast - potential evolutionary course in Saccharomyces Complex revealed by comparative genomics.</title>
        <authorList>
            <person name="Mo W."/>
            <person name="Lu W."/>
            <person name="Yang X."/>
            <person name="Qi J."/>
            <person name="Lv H."/>
        </authorList>
    </citation>
    <scope>NUCLEOTIDE SEQUENCE [LARGE SCALE GENOMIC DNA]</scope>
    <source>
        <strain evidence="10 11">FIM1</strain>
    </source>
</reference>